<proteinExistence type="predicted"/>
<dbReference type="InterPro" id="IPR000871">
    <property type="entry name" value="Beta-lactam_class-A"/>
</dbReference>
<evidence type="ECO:0000313" key="4">
    <source>
        <dbReference type="Proteomes" id="UP000245369"/>
    </source>
</evidence>
<accession>A0ABN5LFY2</accession>
<dbReference type="InterPro" id="IPR045155">
    <property type="entry name" value="Beta-lactam_cat"/>
</dbReference>
<protein>
    <submittedName>
        <fullName evidence="3">Serine hydrolase</fullName>
    </submittedName>
</protein>
<dbReference type="RefSeq" id="WP_002959956.1">
    <property type="nucleotide sequence ID" value="NZ_CP029490.1"/>
</dbReference>
<dbReference type="Proteomes" id="UP000245369">
    <property type="component" value="Chromosome"/>
</dbReference>
<evidence type="ECO:0000259" key="2">
    <source>
        <dbReference type="Pfam" id="PF19087"/>
    </source>
</evidence>
<feature type="domain" description="Beta-lactamase class A catalytic" evidence="1">
    <location>
        <begin position="211"/>
        <end position="412"/>
    </location>
</feature>
<dbReference type="InterPro" id="IPR012338">
    <property type="entry name" value="Beta-lactam/transpept-like"/>
</dbReference>
<dbReference type="Gene3D" id="3.40.710.10">
    <property type="entry name" value="DD-peptidase/beta-lactamase superfamily"/>
    <property type="match status" value="1"/>
</dbReference>
<name>A0ABN5LFY2_9STRE</name>
<dbReference type="InterPro" id="IPR038200">
    <property type="entry name" value="GW_dom_sf"/>
</dbReference>
<reference evidence="3 4" key="1">
    <citation type="submission" date="2018-05" db="EMBL/GenBank/DDBJ databases">
        <title>Complete genome sequences of Streptococcus sobrinus.</title>
        <authorList>
            <person name="Sales M."/>
            <person name="Jensen P.A."/>
        </authorList>
    </citation>
    <scope>NUCLEOTIDE SEQUENCE [LARGE SCALE GENOMIC DNA]</scope>
    <source>
        <strain evidence="3 4">SL1</strain>
    </source>
</reference>
<dbReference type="Pfam" id="PF13354">
    <property type="entry name" value="Beta-lactamase2"/>
    <property type="match status" value="1"/>
</dbReference>
<dbReference type="SUPFAM" id="SSF56601">
    <property type="entry name" value="beta-lactamase/transpeptidase-like"/>
    <property type="match status" value="1"/>
</dbReference>
<organism evidence="3 4">
    <name type="scientific">Streptococcus sobrinus</name>
    <dbReference type="NCBI Taxonomy" id="1310"/>
    <lineage>
        <taxon>Bacteria</taxon>
        <taxon>Bacillati</taxon>
        <taxon>Bacillota</taxon>
        <taxon>Bacilli</taxon>
        <taxon>Lactobacillales</taxon>
        <taxon>Streptococcaceae</taxon>
        <taxon>Streptococcus</taxon>
    </lineage>
</organism>
<keyword evidence="4" id="KW-1185">Reference proteome</keyword>
<keyword evidence="3" id="KW-0378">Hydrolase</keyword>
<sequence length="432" mass="49154">MRIKPGNETVKLFAFLVLLQVFLVAFPMDKGSRQKNESSSKNFSYMYFAKLPQNPNVYKTVTTYSDPALSKKAGRLQPNSKISLKKIMANKKGIPVFQLANGNYAKASFQDFYDDRVLTTQKLEKPKEYWTSDSVKVYQHPYVSGQAPKKNSLRAYSKIQVSQQATTHHGKYFYVKDQGWLDEKTLTQKDVRIEKVQELLKQKYDNSSKYSIYVKELDNGKEAQINADKVMYSASVSKLPLLYYVQDQLNKGKITGSQNLTYTAAVNSFKDAYKTEGSGTMSKTADNKKYSISDLESHVTQFSDNVATNILGYYVAHQYDKDFQKAIKSAIGEKWDMKSRKVSAKTAGKMMEAIYKQNGDITNYLSSTDYDNQRISKNISVKVAHKIGDAYDYRHDVAIVYGDTPFILSVFTENASYEDITAIADDVYRILK</sequence>
<evidence type="ECO:0000313" key="3">
    <source>
        <dbReference type="EMBL" id="AWN19879.1"/>
    </source>
</evidence>
<dbReference type="PANTHER" id="PTHR35333:SF3">
    <property type="entry name" value="BETA-LACTAMASE-TYPE TRANSPEPTIDASE FOLD CONTAINING PROTEIN"/>
    <property type="match status" value="1"/>
</dbReference>
<dbReference type="GeneID" id="93922915"/>
<dbReference type="InterPro" id="IPR044081">
    <property type="entry name" value="DUF5776"/>
</dbReference>
<feature type="domain" description="DUF5776" evidence="2">
    <location>
        <begin position="47"/>
        <end position="107"/>
    </location>
</feature>
<dbReference type="SUPFAM" id="SSF82057">
    <property type="entry name" value="Prokaryotic SH3-related domain"/>
    <property type="match status" value="1"/>
</dbReference>
<dbReference type="Pfam" id="PF19087">
    <property type="entry name" value="DUF5776"/>
    <property type="match status" value="1"/>
</dbReference>
<gene>
    <name evidence="3" type="ORF">DK182_00055</name>
</gene>
<dbReference type="EMBL" id="CP029490">
    <property type="protein sequence ID" value="AWN19879.1"/>
    <property type="molecule type" value="Genomic_DNA"/>
</dbReference>
<dbReference type="PANTHER" id="PTHR35333">
    <property type="entry name" value="BETA-LACTAMASE"/>
    <property type="match status" value="1"/>
</dbReference>
<evidence type="ECO:0000259" key="1">
    <source>
        <dbReference type="Pfam" id="PF13354"/>
    </source>
</evidence>
<dbReference type="GO" id="GO:0016787">
    <property type="term" value="F:hydrolase activity"/>
    <property type="evidence" value="ECO:0007669"/>
    <property type="project" value="UniProtKB-KW"/>
</dbReference>
<dbReference type="Gene3D" id="2.30.30.170">
    <property type="match status" value="1"/>
</dbReference>